<evidence type="ECO:0000313" key="2">
    <source>
        <dbReference type="EMBL" id="CEJ87756.1"/>
    </source>
</evidence>
<proteinExistence type="predicted"/>
<dbReference type="OrthoDB" id="3643441at2759"/>
<evidence type="ECO:0000313" key="3">
    <source>
        <dbReference type="Proteomes" id="UP000039046"/>
    </source>
</evidence>
<organism evidence="2 3">
    <name type="scientific">[Torrubiella] hemipterigena</name>
    <dbReference type="NCBI Taxonomy" id="1531966"/>
    <lineage>
        <taxon>Eukaryota</taxon>
        <taxon>Fungi</taxon>
        <taxon>Dikarya</taxon>
        <taxon>Ascomycota</taxon>
        <taxon>Pezizomycotina</taxon>
        <taxon>Sordariomycetes</taxon>
        <taxon>Hypocreomycetidae</taxon>
        <taxon>Hypocreales</taxon>
        <taxon>Clavicipitaceae</taxon>
        <taxon>Clavicipitaceae incertae sedis</taxon>
        <taxon>'Torrubiella' clade</taxon>
    </lineage>
</organism>
<feature type="chain" id="PRO_5001989474" evidence="1">
    <location>
        <begin position="21"/>
        <end position="173"/>
    </location>
</feature>
<sequence>MMISKYPLLALATAGWLVEGKICSDQNKIAGVMSEIKTIRSHSVADAEAIPYAPEAYRVFTITPNETKPVSVFVPAGVDALTTRAVLVSLGTLLEAGVPQGSDHYSVNPNGTVTVDYIQTDGIALQKVDVREIHSFNSDCQITGITGYVRGNVEAFLGDLNIPKLFSEAKASA</sequence>
<keyword evidence="3" id="KW-1185">Reference proteome</keyword>
<dbReference type="HOGENOM" id="CLU_1548698_0_0_1"/>
<protein>
    <submittedName>
        <fullName evidence="2">Uncharacterized protein</fullName>
    </submittedName>
</protein>
<evidence type="ECO:0000256" key="1">
    <source>
        <dbReference type="SAM" id="SignalP"/>
    </source>
</evidence>
<gene>
    <name evidence="2" type="ORF">VHEMI04505</name>
</gene>
<accession>A0A0A1SVG6</accession>
<dbReference type="EMBL" id="CDHN01000002">
    <property type="protein sequence ID" value="CEJ87756.1"/>
    <property type="molecule type" value="Genomic_DNA"/>
</dbReference>
<dbReference type="Proteomes" id="UP000039046">
    <property type="component" value="Unassembled WGS sequence"/>
</dbReference>
<dbReference type="AlphaFoldDB" id="A0A0A1SVG6"/>
<keyword evidence="1" id="KW-0732">Signal</keyword>
<name>A0A0A1SVG6_9HYPO</name>
<reference evidence="2 3" key="1">
    <citation type="journal article" date="2015" name="Genome Announc.">
        <title>Draft Genome Sequence and Gene Annotation of the Entomopathogenic Fungus Verticillium hemipterigenum.</title>
        <authorList>
            <person name="Horn F."/>
            <person name="Habel A."/>
            <person name="Scharf D.H."/>
            <person name="Dworschak J."/>
            <person name="Brakhage A.A."/>
            <person name="Guthke R."/>
            <person name="Hertweck C."/>
            <person name="Linde J."/>
        </authorList>
    </citation>
    <scope>NUCLEOTIDE SEQUENCE [LARGE SCALE GENOMIC DNA]</scope>
</reference>
<feature type="signal peptide" evidence="1">
    <location>
        <begin position="1"/>
        <end position="20"/>
    </location>
</feature>